<dbReference type="PANTHER" id="PTHR36539:SF1">
    <property type="entry name" value="BACTERIAL MICROCOMPARTMENT SHELL VERTEX PROTEIN EUTN"/>
    <property type="match status" value="1"/>
</dbReference>
<accession>A0A2Z4Y318</accession>
<comment type="subcellular location">
    <subcellularLocation>
        <location evidence="1">Bacterial microcompartment</location>
    </subcellularLocation>
</comment>
<dbReference type="AlphaFoldDB" id="A0A2Z4Y318"/>
<dbReference type="CDD" id="cd01614">
    <property type="entry name" value="EutN_CcmL"/>
    <property type="match status" value="1"/>
</dbReference>
<dbReference type="GO" id="GO:0031469">
    <property type="term" value="C:bacterial microcompartment"/>
    <property type="evidence" value="ECO:0007669"/>
    <property type="project" value="UniProtKB-SubCell"/>
</dbReference>
<name>A0A2Z4Y318_SUMC1</name>
<evidence type="ECO:0000313" key="4">
    <source>
        <dbReference type="Proteomes" id="UP000262583"/>
    </source>
</evidence>
<dbReference type="InterPro" id="IPR036677">
    <property type="entry name" value="EutN_CcmL_sf"/>
</dbReference>
<proteinExistence type="predicted"/>
<keyword evidence="2" id="KW-1283">Bacterial microcompartment</keyword>
<evidence type="ECO:0000256" key="2">
    <source>
        <dbReference type="ARBA" id="ARBA00024446"/>
    </source>
</evidence>
<dbReference type="KEGG" id="schv:BRCON_0814"/>
<dbReference type="EMBL" id="CP030759">
    <property type="protein sequence ID" value="AXA35591.1"/>
    <property type="molecule type" value="Genomic_DNA"/>
</dbReference>
<reference evidence="3 4" key="1">
    <citation type="submission" date="2018-05" db="EMBL/GenBank/DDBJ databases">
        <title>A metagenomic window into the 2 km-deep terrestrial subsurface aquifer revealed taxonomically and functionally diverse microbial community comprising novel uncultured bacterial lineages.</title>
        <authorList>
            <person name="Kadnikov V.V."/>
            <person name="Mardanov A.V."/>
            <person name="Beletsky A.V."/>
            <person name="Banks D."/>
            <person name="Pimenov N.V."/>
            <person name="Frank Y.A."/>
            <person name="Karnachuk O.V."/>
            <person name="Ravin N.V."/>
        </authorList>
    </citation>
    <scope>NUCLEOTIDE SEQUENCE [LARGE SCALE GENOMIC DNA]</scope>
    <source>
        <strain evidence="3">BY</strain>
    </source>
</reference>
<evidence type="ECO:0000256" key="1">
    <source>
        <dbReference type="ARBA" id="ARBA00024322"/>
    </source>
</evidence>
<dbReference type="Proteomes" id="UP000262583">
    <property type="component" value="Chromosome"/>
</dbReference>
<gene>
    <name evidence="3" type="ORF">BRCON_0814</name>
</gene>
<dbReference type="Pfam" id="PF03319">
    <property type="entry name" value="EutN_CcmL"/>
    <property type="match status" value="1"/>
</dbReference>
<evidence type="ECO:0000313" key="3">
    <source>
        <dbReference type="EMBL" id="AXA35591.1"/>
    </source>
</evidence>
<dbReference type="PROSITE" id="PS51932">
    <property type="entry name" value="BMV"/>
    <property type="match status" value="1"/>
</dbReference>
<dbReference type="Gene3D" id="2.40.50.220">
    <property type="entry name" value="EutN/Ccml"/>
    <property type="match status" value="1"/>
</dbReference>
<organism evidence="3 4">
    <name type="scientific">Sumerlaea chitinivorans</name>
    <dbReference type="NCBI Taxonomy" id="2250252"/>
    <lineage>
        <taxon>Bacteria</taxon>
        <taxon>Candidatus Sumerlaeota</taxon>
        <taxon>Candidatus Sumerlaeia</taxon>
        <taxon>Candidatus Sumerlaeales</taxon>
        <taxon>Candidatus Sumerlaeaceae</taxon>
        <taxon>Candidatus Sumerlaea</taxon>
    </lineage>
</organism>
<sequence>MIMGRVVGTVVSTHKDEGMTGFKLLLVQNLSLDMKLTNSYVVACDAVGAGIGEVVIVVQGSSARLTEQTKNKPVDAAIICIVDSVEIGGKLIYEKAREAVSLA</sequence>
<dbReference type="SUPFAM" id="SSF159133">
    <property type="entry name" value="EutN/CcmL-like"/>
    <property type="match status" value="1"/>
</dbReference>
<protein>
    <submittedName>
        <fullName evidence="3">Ethanolamine utilization polyhedral-body-like protein EutN</fullName>
    </submittedName>
</protein>
<dbReference type="InterPro" id="IPR004992">
    <property type="entry name" value="EutN_CcmL"/>
</dbReference>
<dbReference type="PANTHER" id="PTHR36539">
    <property type="entry name" value="ETHANOLAMINE UTILIZATION PROTEIN EUTN"/>
    <property type="match status" value="1"/>
</dbReference>